<evidence type="ECO:0000313" key="2">
    <source>
        <dbReference type="Proteomes" id="UP000445582"/>
    </source>
</evidence>
<sequence length="45" mass="5162">MYEKPSPKRPERAPWRRPRLERLGAIRDIAGPPIPFLQAAGNKHS</sequence>
<dbReference type="EMBL" id="WTYN01000001">
    <property type="protein sequence ID" value="MXO62960.1"/>
    <property type="molecule type" value="Genomic_DNA"/>
</dbReference>
<evidence type="ECO:0000313" key="1">
    <source>
        <dbReference type="EMBL" id="MXO62960.1"/>
    </source>
</evidence>
<comment type="caution">
    <text evidence="1">The sequence shown here is derived from an EMBL/GenBank/DDBJ whole genome shotgun (WGS) entry which is preliminary data.</text>
</comment>
<dbReference type="AlphaFoldDB" id="A0A844YEJ7"/>
<dbReference type="Proteomes" id="UP000445582">
    <property type="component" value="Unassembled WGS sequence"/>
</dbReference>
<name>A0A844YEJ7_9SPHN</name>
<proteinExistence type="predicted"/>
<accession>A0A844YEJ7</accession>
<reference evidence="1 2" key="1">
    <citation type="submission" date="2019-12" db="EMBL/GenBank/DDBJ databases">
        <title>Genomic-based taxomic classification of the family Erythrobacteraceae.</title>
        <authorList>
            <person name="Xu L."/>
        </authorList>
    </citation>
    <scope>NUCLEOTIDE SEQUENCE [LARGE SCALE GENOMIC DNA]</scope>
    <source>
        <strain evidence="1 2">MCCC 1A09965</strain>
    </source>
</reference>
<keyword evidence="2" id="KW-1185">Reference proteome</keyword>
<organism evidence="1 2">
    <name type="scientific">Qipengyuania oceanensis</name>
    <dbReference type="NCBI Taxonomy" id="1463597"/>
    <lineage>
        <taxon>Bacteria</taxon>
        <taxon>Pseudomonadati</taxon>
        <taxon>Pseudomonadota</taxon>
        <taxon>Alphaproteobacteria</taxon>
        <taxon>Sphingomonadales</taxon>
        <taxon>Erythrobacteraceae</taxon>
        <taxon>Qipengyuania</taxon>
    </lineage>
</organism>
<protein>
    <submittedName>
        <fullName evidence="1">Uncharacterized protein</fullName>
    </submittedName>
</protein>
<gene>
    <name evidence="1" type="ORF">GRI48_08055</name>
</gene>